<accession>A0A401ZGS0</accession>
<dbReference type="Gene3D" id="3.40.50.2300">
    <property type="match status" value="1"/>
</dbReference>
<dbReference type="SMART" id="SM00448">
    <property type="entry name" value="REC"/>
    <property type="match status" value="1"/>
</dbReference>
<dbReference type="SUPFAM" id="SSF52172">
    <property type="entry name" value="CheY-like"/>
    <property type="match status" value="1"/>
</dbReference>
<evidence type="ECO:0000256" key="3">
    <source>
        <dbReference type="PROSITE-ProRule" id="PRU00169"/>
    </source>
</evidence>
<dbReference type="CDD" id="cd00156">
    <property type="entry name" value="REC"/>
    <property type="match status" value="1"/>
</dbReference>
<evidence type="ECO:0000259" key="4">
    <source>
        <dbReference type="PROSITE" id="PS50110"/>
    </source>
</evidence>
<dbReference type="AlphaFoldDB" id="A0A401ZGS0"/>
<dbReference type="InterPro" id="IPR011006">
    <property type="entry name" value="CheY-like_superfamily"/>
</dbReference>
<dbReference type="EMBL" id="BIFQ01000001">
    <property type="protein sequence ID" value="GCE05993.1"/>
    <property type="molecule type" value="Genomic_DNA"/>
</dbReference>
<dbReference type="PROSITE" id="PS50110">
    <property type="entry name" value="RESPONSE_REGULATORY"/>
    <property type="match status" value="1"/>
</dbReference>
<feature type="domain" description="Response regulatory" evidence="4">
    <location>
        <begin position="17"/>
        <end position="130"/>
    </location>
</feature>
<dbReference type="RefSeq" id="WP_126596987.1">
    <property type="nucleotide sequence ID" value="NZ_BIFQ01000001.1"/>
</dbReference>
<reference evidence="6" key="1">
    <citation type="submission" date="2018-12" db="EMBL/GenBank/DDBJ databases">
        <title>Tengunoibacter tsumagoiensis gen. nov., sp. nov., Dictyobacter kobayashii sp. nov., D. alpinus sp. nov., and D. joshuensis sp. nov. and description of Dictyobacteraceae fam. nov. within the order Ktedonobacterales isolated from Tengu-no-mugimeshi.</title>
        <authorList>
            <person name="Wang C.M."/>
            <person name="Zheng Y."/>
            <person name="Sakai Y."/>
            <person name="Toyoda A."/>
            <person name="Minakuchi Y."/>
            <person name="Abe K."/>
            <person name="Yokota A."/>
            <person name="Yabe S."/>
        </authorList>
    </citation>
    <scope>NUCLEOTIDE SEQUENCE [LARGE SCALE GENOMIC DNA]</scope>
    <source>
        <strain evidence="6">S-27</strain>
    </source>
</reference>
<dbReference type="Pfam" id="PF00072">
    <property type="entry name" value="Response_reg"/>
    <property type="match status" value="1"/>
</dbReference>
<dbReference type="PANTHER" id="PTHR44591">
    <property type="entry name" value="STRESS RESPONSE REGULATOR PROTEIN 1"/>
    <property type="match status" value="1"/>
</dbReference>
<gene>
    <name evidence="5" type="ORF">KDAU_33220</name>
</gene>
<keyword evidence="6" id="KW-1185">Reference proteome</keyword>
<comment type="caution">
    <text evidence="5">The sequence shown here is derived from an EMBL/GenBank/DDBJ whole genome shotgun (WGS) entry which is preliminary data.</text>
</comment>
<keyword evidence="2" id="KW-0902">Two-component regulatory system</keyword>
<protein>
    <recommendedName>
        <fullName evidence="4">Response regulatory domain-containing protein</fullName>
    </recommendedName>
</protein>
<dbReference type="InterPro" id="IPR050595">
    <property type="entry name" value="Bact_response_regulator"/>
</dbReference>
<feature type="modified residue" description="4-aspartylphosphate" evidence="3">
    <location>
        <position position="67"/>
    </location>
</feature>
<dbReference type="OrthoDB" id="159357at2"/>
<name>A0A401ZGS0_9CHLR</name>
<sequence length="145" mass="16701">MPREVIPPAALGPRNTTILIVEDDADIAQFLQQLIEEETPYHTTVIDNGQTALEQTPHIRPCLMLLDYRLPKLNGLELYDRLQEIDETRGVPAIMMSATLPVKELEKRGIYQIRKPMDIGSVIRMITHALATFEEKRLQEQYNYQ</sequence>
<evidence type="ECO:0000313" key="6">
    <source>
        <dbReference type="Proteomes" id="UP000287224"/>
    </source>
</evidence>
<evidence type="ECO:0000256" key="1">
    <source>
        <dbReference type="ARBA" id="ARBA00022553"/>
    </source>
</evidence>
<keyword evidence="1 3" id="KW-0597">Phosphoprotein</keyword>
<proteinExistence type="predicted"/>
<dbReference type="InterPro" id="IPR001789">
    <property type="entry name" value="Sig_transdc_resp-reg_receiver"/>
</dbReference>
<dbReference type="GO" id="GO:0000160">
    <property type="term" value="P:phosphorelay signal transduction system"/>
    <property type="evidence" value="ECO:0007669"/>
    <property type="project" value="UniProtKB-KW"/>
</dbReference>
<organism evidence="5 6">
    <name type="scientific">Dictyobacter aurantiacus</name>
    <dbReference type="NCBI Taxonomy" id="1936993"/>
    <lineage>
        <taxon>Bacteria</taxon>
        <taxon>Bacillati</taxon>
        <taxon>Chloroflexota</taxon>
        <taxon>Ktedonobacteria</taxon>
        <taxon>Ktedonobacterales</taxon>
        <taxon>Dictyobacteraceae</taxon>
        <taxon>Dictyobacter</taxon>
    </lineage>
</organism>
<dbReference type="Proteomes" id="UP000287224">
    <property type="component" value="Unassembled WGS sequence"/>
</dbReference>
<dbReference type="PANTHER" id="PTHR44591:SF14">
    <property type="entry name" value="PROTEIN PILG"/>
    <property type="match status" value="1"/>
</dbReference>
<evidence type="ECO:0000313" key="5">
    <source>
        <dbReference type="EMBL" id="GCE05993.1"/>
    </source>
</evidence>
<evidence type="ECO:0000256" key="2">
    <source>
        <dbReference type="ARBA" id="ARBA00023012"/>
    </source>
</evidence>